<keyword evidence="4" id="KW-0457">Lysine biosynthesis</keyword>
<dbReference type="GO" id="GO:0046872">
    <property type="term" value="F:metal ion binding"/>
    <property type="evidence" value="ECO:0007669"/>
    <property type="project" value="UniProtKB-KW"/>
</dbReference>
<dbReference type="Pfam" id="PF07687">
    <property type="entry name" value="M20_dimer"/>
    <property type="match status" value="1"/>
</dbReference>
<keyword evidence="2 7" id="KW-0378">Hydrolase</keyword>
<reference evidence="7 8" key="1">
    <citation type="submission" date="2012-09" db="EMBL/GenBank/DDBJ databases">
        <title>The Genome Sequence of Alloiococcus otitis ATCC 51267.</title>
        <authorList>
            <consortium name="The Broad Institute Genome Sequencing Platform"/>
            <person name="Earl A."/>
            <person name="Ward D."/>
            <person name="Feldgarden M."/>
            <person name="Gevers D."/>
            <person name="Huys G."/>
            <person name="Walker B."/>
            <person name="Young S.K."/>
            <person name="Zeng Q."/>
            <person name="Gargeya S."/>
            <person name="Fitzgerald M."/>
            <person name="Haas B."/>
            <person name="Abouelleil A."/>
            <person name="Alvarado L."/>
            <person name="Arachchi H.M."/>
            <person name="Berlin A.M."/>
            <person name="Chapman S.B."/>
            <person name="Goldberg J."/>
            <person name="Griggs A."/>
            <person name="Gujja S."/>
            <person name="Hansen M."/>
            <person name="Howarth C."/>
            <person name="Imamovic A."/>
            <person name="Larimer J."/>
            <person name="McCowen C."/>
            <person name="Montmayeur A."/>
            <person name="Murphy C."/>
            <person name="Neiman D."/>
            <person name="Pearson M."/>
            <person name="Priest M."/>
            <person name="Roberts A."/>
            <person name="Saif S."/>
            <person name="Shea T."/>
            <person name="Sisk P."/>
            <person name="Sykes S."/>
            <person name="Wortman J."/>
            <person name="Nusbaum C."/>
            <person name="Birren B."/>
        </authorList>
    </citation>
    <scope>NUCLEOTIDE SEQUENCE [LARGE SCALE GENOMIC DNA]</scope>
    <source>
        <strain evidence="7 8">ATCC 51267</strain>
    </source>
</reference>
<accession>K9EVC9</accession>
<dbReference type="FunFam" id="3.30.70.360:FF:000001">
    <property type="entry name" value="N-acetyldiaminopimelate deacetylase"/>
    <property type="match status" value="1"/>
</dbReference>
<evidence type="ECO:0000256" key="2">
    <source>
        <dbReference type="ARBA" id="ARBA00022801"/>
    </source>
</evidence>
<protein>
    <submittedName>
        <fullName evidence="7">Amidohydrolase</fullName>
    </submittedName>
</protein>
<dbReference type="Gene3D" id="3.40.630.10">
    <property type="entry name" value="Zn peptidases"/>
    <property type="match status" value="1"/>
</dbReference>
<evidence type="ECO:0000256" key="3">
    <source>
        <dbReference type="ARBA" id="ARBA00022915"/>
    </source>
</evidence>
<gene>
    <name evidence="7" type="ORF">HMPREF9698_01341</name>
</gene>
<dbReference type="InterPro" id="IPR036264">
    <property type="entry name" value="Bact_exopeptidase_dim_dom"/>
</dbReference>
<feature type="binding site" evidence="5">
    <location>
        <position position="100"/>
    </location>
    <ligand>
        <name>Mn(2+)</name>
        <dbReference type="ChEBI" id="CHEBI:29035"/>
        <label>2</label>
    </ligand>
</feature>
<feature type="binding site" evidence="5">
    <location>
        <position position="134"/>
    </location>
    <ligand>
        <name>Mn(2+)</name>
        <dbReference type="ChEBI" id="CHEBI:29035"/>
        <label>2</label>
    </ligand>
</feature>
<dbReference type="AlphaFoldDB" id="K9EVC9"/>
<dbReference type="Pfam" id="PF01546">
    <property type="entry name" value="Peptidase_M20"/>
    <property type="match status" value="1"/>
</dbReference>
<dbReference type="PIRSF" id="PIRSF005962">
    <property type="entry name" value="Pept_M20D_amidohydro"/>
    <property type="match status" value="1"/>
</dbReference>
<dbReference type="CDD" id="cd03886">
    <property type="entry name" value="M20_Acy1"/>
    <property type="match status" value="1"/>
</dbReference>
<proteinExistence type="predicted"/>
<keyword evidence="8" id="KW-1185">Reference proteome</keyword>
<comment type="caution">
    <text evidence="7">The sequence shown here is derived from an EMBL/GenBank/DDBJ whole genome shotgun (WGS) entry which is preliminary data.</text>
</comment>
<dbReference type="Gene3D" id="3.30.70.360">
    <property type="match status" value="1"/>
</dbReference>
<sequence>MNYLKEAQSHFDEMLATRRHLHQNPETGFETQETAKFIKKKLKEYGLEPEDIGENGVTALIGPDTGKTILLRADMDALPIKEESGVEFASKNDYMHACGHDMHTTVLLTAARLLKENEDQLKGHVKFIFQPAEELLIGGKAMVDAGILENPKVDVALGLHVAPNIDEQGILVVEEGPWMTFANNFRIRIKGEGAHGATPYLGVDPVMIGAQIVNGAQEILSRELPFDRSATLTMGKFIAKGAINVIPGEAVIEGTVRGFSNESKDYIKKRLPEIVQKIAEAYRGSAEFELLSDCPVLVNDGDFSRTAISYLKEISQGEFDIHKGGQVHASEDFAYYADQVPAFFFNILTPNPDAEDGKLYPVHHPKVVFGEEILPKASAMLSHIATRWLEDQA</sequence>
<evidence type="ECO:0000313" key="7">
    <source>
        <dbReference type="EMBL" id="EKU93180.1"/>
    </source>
</evidence>
<keyword evidence="1" id="KW-0028">Amino-acid biosynthesis</keyword>
<name>K9EVC9_9LACT</name>
<dbReference type="InterPro" id="IPR017439">
    <property type="entry name" value="Amidohydrolase"/>
</dbReference>
<dbReference type="PANTHER" id="PTHR11014">
    <property type="entry name" value="PEPTIDASE M20 FAMILY MEMBER"/>
    <property type="match status" value="1"/>
</dbReference>
<feature type="domain" description="Peptidase M20 dimerisation" evidence="6">
    <location>
        <begin position="184"/>
        <end position="282"/>
    </location>
</feature>
<dbReference type="HOGENOM" id="CLU_023257_0_1_9"/>
<dbReference type="PANTHER" id="PTHR11014:SF63">
    <property type="entry name" value="METALLOPEPTIDASE, PUTATIVE (AFU_ORTHOLOGUE AFUA_6G09600)-RELATED"/>
    <property type="match status" value="1"/>
</dbReference>
<dbReference type="GO" id="GO:0019877">
    <property type="term" value="P:diaminopimelate biosynthetic process"/>
    <property type="evidence" value="ECO:0007669"/>
    <property type="project" value="UniProtKB-KW"/>
</dbReference>
<keyword evidence="5" id="KW-0479">Metal-binding</keyword>
<dbReference type="eggNOG" id="COG1473">
    <property type="taxonomic scope" value="Bacteria"/>
</dbReference>
<dbReference type="SUPFAM" id="SSF55031">
    <property type="entry name" value="Bacterial exopeptidase dimerisation domain"/>
    <property type="match status" value="1"/>
</dbReference>
<feature type="binding site" evidence="5">
    <location>
        <position position="160"/>
    </location>
    <ligand>
        <name>Mn(2+)</name>
        <dbReference type="ChEBI" id="CHEBI:29035"/>
        <label>2</label>
    </ligand>
</feature>
<evidence type="ECO:0000313" key="8">
    <source>
        <dbReference type="Proteomes" id="UP000009875"/>
    </source>
</evidence>
<dbReference type="EMBL" id="AGXA01000022">
    <property type="protein sequence ID" value="EKU93180.1"/>
    <property type="molecule type" value="Genomic_DNA"/>
</dbReference>
<dbReference type="NCBIfam" id="TIGR01891">
    <property type="entry name" value="amidohydrolases"/>
    <property type="match status" value="1"/>
</dbReference>
<evidence type="ECO:0000256" key="1">
    <source>
        <dbReference type="ARBA" id="ARBA00022605"/>
    </source>
</evidence>
<dbReference type="GO" id="GO:0009085">
    <property type="term" value="P:lysine biosynthetic process"/>
    <property type="evidence" value="ECO:0007669"/>
    <property type="project" value="UniProtKB-KW"/>
</dbReference>
<keyword evidence="5" id="KW-0464">Manganese</keyword>
<dbReference type="SUPFAM" id="SSF53187">
    <property type="entry name" value="Zn-dependent exopeptidases"/>
    <property type="match status" value="1"/>
</dbReference>
<dbReference type="OrthoDB" id="9776731at2"/>
<dbReference type="InterPro" id="IPR002933">
    <property type="entry name" value="Peptidase_M20"/>
</dbReference>
<dbReference type="InterPro" id="IPR011650">
    <property type="entry name" value="Peptidase_M20_dimer"/>
</dbReference>
<evidence type="ECO:0000259" key="6">
    <source>
        <dbReference type="Pfam" id="PF07687"/>
    </source>
</evidence>
<organism evidence="7 8">
    <name type="scientific">Alloiococcus otitis ATCC 51267</name>
    <dbReference type="NCBI Taxonomy" id="883081"/>
    <lineage>
        <taxon>Bacteria</taxon>
        <taxon>Bacillati</taxon>
        <taxon>Bacillota</taxon>
        <taxon>Bacilli</taxon>
        <taxon>Lactobacillales</taxon>
        <taxon>Carnobacteriaceae</taxon>
        <taxon>Alloiococcus</taxon>
    </lineage>
</organism>
<keyword evidence="3" id="KW-0220">Diaminopimelate biosynthesis</keyword>
<dbReference type="RefSeq" id="WP_003778348.1">
    <property type="nucleotide sequence ID" value="NZ_JH992960.1"/>
</dbReference>
<dbReference type="Proteomes" id="UP000009875">
    <property type="component" value="Unassembled WGS sequence"/>
</dbReference>
<feature type="binding site" evidence="5">
    <location>
        <position position="98"/>
    </location>
    <ligand>
        <name>Mn(2+)</name>
        <dbReference type="ChEBI" id="CHEBI:29035"/>
        <label>2</label>
    </ligand>
</feature>
<dbReference type="GO" id="GO:0050118">
    <property type="term" value="F:N-acetyldiaminopimelate deacetylase activity"/>
    <property type="evidence" value="ECO:0007669"/>
    <property type="project" value="UniProtKB-ARBA"/>
</dbReference>
<dbReference type="PATRIC" id="fig|883081.3.peg.1176"/>
<evidence type="ECO:0000256" key="4">
    <source>
        <dbReference type="ARBA" id="ARBA00023154"/>
    </source>
</evidence>
<evidence type="ECO:0000256" key="5">
    <source>
        <dbReference type="PIRSR" id="PIRSR005962-1"/>
    </source>
</evidence>
<comment type="cofactor">
    <cofactor evidence="5">
        <name>Mn(2+)</name>
        <dbReference type="ChEBI" id="CHEBI:29035"/>
    </cofactor>
    <text evidence="5">The Mn(2+) ion enhances activity.</text>
</comment>
<feature type="binding site" evidence="5">
    <location>
        <position position="363"/>
    </location>
    <ligand>
        <name>Mn(2+)</name>
        <dbReference type="ChEBI" id="CHEBI:29035"/>
        <label>2</label>
    </ligand>
</feature>